<dbReference type="VEuPathDB" id="CryptoDB:Cvel_15797"/>
<feature type="transmembrane region" description="Helical" evidence="1">
    <location>
        <begin position="94"/>
        <end position="111"/>
    </location>
</feature>
<organism evidence="2">
    <name type="scientific">Chromera velia CCMP2878</name>
    <dbReference type="NCBI Taxonomy" id="1169474"/>
    <lineage>
        <taxon>Eukaryota</taxon>
        <taxon>Sar</taxon>
        <taxon>Alveolata</taxon>
        <taxon>Colpodellida</taxon>
        <taxon>Chromeraceae</taxon>
        <taxon>Chromera</taxon>
    </lineage>
</organism>
<dbReference type="AlphaFoldDB" id="A0A0G4F926"/>
<dbReference type="EMBL" id="CDMZ01000204">
    <property type="protein sequence ID" value="CEM09096.1"/>
    <property type="molecule type" value="Genomic_DNA"/>
</dbReference>
<name>A0A0G4F926_9ALVE</name>
<feature type="transmembrane region" description="Helical" evidence="1">
    <location>
        <begin position="67"/>
        <end position="88"/>
    </location>
</feature>
<protein>
    <submittedName>
        <fullName evidence="2">Uncharacterized protein</fullName>
    </submittedName>
</protein>
<keyword evidence="1" id="KW-1133">Transmembrane helix</keyword>
<evidence type="ECO:0000313" key="2">
    <source>
        <dbReference type="EMBL" id="CEM09096.1"/>
    </source>
</evidence>
<feature type="non-terminal residue" evidence="2">
    <location>
        <position position="1"/>
    </location>
</feature>
<proteinExistence type="predicted"/>
<keyword evidence="1" id="KW-0472">Membrane</keyword>
<reference evidence="2" key="1">
    <citation type="submission" date="2014-11" db="EMBL/GenBank/DDBJ databases">
        <authorList>
            <person name="Otto D Thomas"/>
            <person name="Naeem Raeece"/>
        </authorList>
    </citation>
    <scope>NUCLEOTIDE SEQUENCE</scope>
</reference>
<gene>
    <name evidence="2" type="ORF">Cvel_15797</name>
</gene>
<evidence type="ECO:0000256" key="1">
    <source>
        <dbReference type="SAM" id="Phobius"/>
    </source>
</evidence>
<sequence>AVMGLLYKIGHKDDTIRFKPLSRVGPSVSVSESGEVSGSSCGASAESFAGLCMFDPEEPLSRELGRAAADAVVILEAVAVLAFVYVLLQRGGTLGFVAACLVLFAFYLAALSPATLLQYRRDLENVGWL</sequence>
<keyword evidence="1" id="KW-0812">Transmembrane</keyword>
<accession>A0A0G4F926</accession>